<accession>A0A7W7MJE5</accession>
<dbReference type="Proteomes" id="UP000590511">
    <property type="component" value="Unassembled WGS sequence"/>
</dbReference>
<reference evidence="2 5" key="2">
    <citation type="submission" date="2021-01" db="EMBL/GenBank/DDBJ databases">
        <title>Whole genome shotgun sequence of Actinoplanes lobatus NBRC 12513.</title>
        <authorList>
            <person name="Komaki H."/>
            <person name="Tamura T."/>
        </authorList>
    </citation>
    <scope>NUCLEOTIDE SEQUENCE [LARGE SCALE GENOMIC DNA]</scope>
    <source>
        <strain evidence="2 5">NBRC 12513</strain>
    </source>
</reference>
<name>A0A7W7MJE5_9ACTN</name>
<reference evidence="3 4" key="1">
    <citation type="submission" date="2020-08" db="EMBL/GenBank/DDBJ databases">
        <title>Sequencing the genomes of 1000 actinobacteria strains.</title>
        <authorList>
            <person name="Klenk H.-P."/>
        </authorList>
    </citation>
    <scope>NUCLEOTIDE SEQUENCE [LARGE SCALE GENOMIC DNA]</scope>
    <source>
        <strain evidence="3 4">DSM 43150</strain>
    </source>
</reference>
<evidence type="ECO:0000313" key="5">
    <source>
        <dbReference type="Proteomes" id="UP000631312"/>
    </source>
</evidence>
<dbReference type="Gene3D" id="2.80.10.50">
    <property type="match status" value="1"/>
</dbReference>
<dbReference type="Proteomes" id="UP000631312">
    <property type="component" value="Unassembled WGS sequence"/>
</dbReference>
<gene>
    <name evidence="2" type="ORF">Alo02nite_84800</name>
    <name evidence="3" type="ORF">BJ964_006534</name>
</gene>
<organism evidence="3 4">
    <name type="scientific">Actinoplanes lobatus</name>
    <dbReference type="NCBI Taxonomy" id="113568"/>
    <lineage>
        <taxon>Bacteria</taxon>
        <taxon>Bacillati</taxon>
        <taxon>Actinomycetota</taxon>
        <taxon>Actinomycetes</taxon>
        <taxon>Micromonosporales</taxon>
        <taxon>Micromonosporaceae</taxon>
        <taxon>Actinoplanes</taxon>
    </lineage>
</organism>
<evidence type="ECO:0008006" key="6">
    <source>
        <dbReference type="Google" id="ProtNLM"/>
    </source>
</evidence>
<dbReference type="PROSITE" id="PS50231">
    <property type="entry name" value="RICIN_B_LECTIN"/>
    <property type="match status" value="1"/>
</dbReference>
<sequence length="202" mass="22459">MKRLPQLRRFLSAALVVTAVLSATATPAAAEPPAGRYYMLVNDSYEKCLSMNNEESPSGAGTKRVYLANCNANTPAQWWYYAYRDNFRNYQNFGGEVWELSNNSTRPAGGGAGTFGAYAAVWSVDPGHDWTVIDYTEPYKVRITSRLGNGHVLSATHNDPYSTGIYRVYTAERNDDSVPPAHLWRYWEHPSGPPACSPCGRH</sequence>
<evidence type="ECO:0000313" key="4">
    <source>
        <dbReference type="Proteomes" id="UP000590511"/>
    </source>
</evidence>
<keyword evidence="1" id="KW-0732">Signal</keyword>
<evidence type="ECO:0000313" key="3">
    <source>
        <dbReference type="EMBL" id="MBB4752373.1"/>
    </source>
</evidence>
<dbReference type="AlphaFoldDB" id="A0A7W7MJE5"/>
<dbReference type="InterPro" id="IPR035992">
    <property type="entry name" value="Ricin_B-like_lectins"/>
</dbReference>
<comment type="caution">
    <text evidence="3">The sequence shown here is derived from an EMBL/GenBank/DDBJ whole genome shotgun (WGS) entry which is preliminary data.</text>
</comment>
<evidence type="ECO:0000256" key="1">
    <source>
        <dbReference type="SAM" id="SignalP"/>
    </source>
</evidence>
<keyword evidence="5" id="KW-1185">Reference proteome</keyword>
<feature type="signal peptide" evidence="1">
    <location>
        <begin position="1"/>
        <end position="30"/>
    </location>
</feature>
<dbReference type="EMBL" id="JACHNC010000001">
    <property type="protein sequence ID" value="MBB4752373.1"/>
    <property type="molecule type" value="Genomic_DNA"/>
</dbReference>
<dbReference type="EMBL" id="BOMP01000167">
    <property type="protein sequence ID" value="GIE45582.1"/>
    <property type="molecule type" value="Genomic_DNA"/>
</dbReference>
<evidence type="ECO:0000313" key="2">
    <source>
        <dbReference type="EMBL" id="GIE45582.1"/>
    </source>
</evidence>
<proteinExistence type="predicted"/>
<protein>
    <recommendedName>
        <fullName evidence="6">Ricin B lectin domain-containing protein</fullName>
    </recommendedName>
</protein>
<feature type="chain" id="PRO_5031539830" description="Ricin B lectin domain-containing protein" evidence="1">
    <location>
        <begin position="31"/>
        <end position="202"/>
    </location>
</feature>
<dbReference type="RefSeq" id="WP_188124243.1">
    <property type="nucleotide sequence ID" value="NZ_BOMP01000167.1"/>
</dbReference>
<dbReference type="SUPFAM" id="SSF50370">
    <property type="entry name" value="Ricin B-like lectins"/>
    <property type="match status" value="1"/>
</dbReference>